<keyword evidence="1" id="KW-0812">Transmembrane</keyword>
<feature type="transmembrane region" description="Helical" evidence="1">
    <location>
        <begin position="7"/>
        <end position="30"/>
    </location>
</feature>
<evidence type="ECO:0000313" key="4">
    <source>
        <dbReference type="Proteomes" id="UP001152320"/>
    </source>
</evidence>
<name>A0A9Q1BCG5_HOLLE</name>
<evidence type="ECO:0000313" key="3">
    <source>
        <dbReference type="EMBL" id="KAJ8019502.1"/>
    </source>
</evidence>
<evidence type="ECO:0000256" key="1">
    <source>
        <dbReference type="SAM" id="Phobius"/>
    </source>
</evidence>
<organism evidence="3 4">
    <name type="scientific">Holothuria leucospilota</name>
    <name type="common">Black long sea cucumber</name>
    <name type="synonym">Mertensiothuria leucospilota</name>
    <dbReference type="NCBI Taxonomy" id="206669"/>
    <lineage>
        <taxon>Eukaryota</taxon>
        <taxon>Metazoa</taxon>
        <taxon>Echinodermata</taxon>
        <taxon>Eleutherozoa</taxon>
        <taxon>Echinozoa</taxon>
        <taxon>Holothuroidea</taxon>
        <taxon>Aspidochirotacea</taxon>
        <taxon>Aspidochirotida</taxon>
        <taxon>Holothuriidae</taxon>
        <taxon>Holothuria</taxon>
    </lineage>
</organism>
<dbReference type="AlphaFoldDB" id="A0A9Q1BCG5"/>
<feature type="domain" description="Band 7" evidence="2">
    <location>
        <begin position="34"/>
        <end position="204"/>
    </location>
</feature>
<keyword evidence="1" id="KW-0472">Membrane</keyword>
<proteinExistence type="predicted"/>
<dbReference type="InterPro" id="IPR001107">
    <property type="entry name" value="Band_7"/>
</dbReference>
<gene>
    <name evidence="3" type="ORF">HOLleu_41128</name>
</gene>
<accession>A0A9Q1BCG5</accession>
<sequence>MADNKKIAYIAGGCFVVGIVGIIILIATSLKTLQSDEMALMYNTISRTLYNDVKQEGLHSGPPGFKFIIFPSVFRTLTFDDLDCLNKDGVVVELNIAFQYRVNEETLYYTVLQFKDHDTFRKAVEYSAEAAVHETCSLYNTTEFQAIREEFQQMVRQNVRERLALINCTVSDLQQVSNIARPSEYEDAVKSKEAARENIQVAETERPRQITQANTVLREAETQAVIDINRATTDARISKNAALAQAEAILAQYQQETQAFANIVVQQNLTTDGLLAYLGVRVVSQAANPVYAGIDAPAKTSYLGGN</sequence>
<dbReference type="Gene3D" id="3.30.479.30">
    <property type="entry name" value="Band 7 domain"/>
    <property type="match status" value="1"/>
</dbReference>
<dbReference type="PANTHER" id="PTHR42911:SF2">
    <property type="entry name" value="PROHIBITIN FAMILY PROTEIN"/>
    <property type="match status" value="1"/>
</dbReference>
<dbReference type="EMBL" id="JAIZAY010000023">
    <property type="protein sequence ID" value="KAJ8019502.1"/>
    <property type="molecule type" value="Genomic_DNA"/>
</dbReference>
<dbReference type="PANTHER" id="PTHR42911">
    <property type="entry name" value="MODULATOR OF FTSH PROTEASE HFLC"/>
    <property type="match status" value="1"/>
</dbReference>
<comment type="caution">
    <text evidence="3">The sequence shown here is derived from an EMBL/GenBank/DDBJ whole genome shotgun (WGS) entry which is preliminary data.</text>
</comment>
<evidence type="ECO:0000259" key="2">
    <source>
        <dbReference type="Pfam" id="PF01145"/>
    </source>
</evidence>
<dbReference type="Proteomes" id="UP001152320">
    <property type="component" value="Chromosome 23"/>
</dbReference>
<reference evidence="3" key="1">
    <citation type="submission" date="2021-10" db="EMBL/GenBank/DDBJ databases">
        <title>Tropical sea cucumber genome reveals ecological adaptation and Cuvierian tubules defense mechanism.</title>
        <authorList>
            <person name="Chen T."/>
        </authorList>
    </citation>
    <scope>NUCLEOTIDE SEQUENCE</scope>
    <source>
        <strain evidence="3">Nanhai2018</strain>
        <tissue evidence="3">Muscle</tissue>
    </source>
</reference>
<dbReference type="InterPro" id="IPR036013">
    <property type="entry name" value="Band_7/SPFH_dom_sf"/>
</dbReference>
<keyword evidence="4" id="KW-1185">Reference proteome</keyword>
<keyword evidence="1" id="KW-1133">Transmembrane helix</keyword>
<dbReference type="Pfam" id="PF01145">
    <property type="entry name" value="Band_7"/>
    <property type="match status" value="1"/>
</dbReference>
<dbReference type="OrthoDB" id="190994at2759"/>
<dbReference type="SUPFAM" id="SSF117892">
    <property type="entry name" value="Band 7/SPFH domain"/>
    <property type="match status" value="1"/>
</dbReference>
<protein>
    <recommendedName>
        <fullName evidence="2">Band 7 domain-containing protein</fullName>
    </recommendedName>
</protein>